<dbReference type="InterPro" id="IPR027417">
    <property type="entry name" value="P-loop_NTPase"/>
</dbReference>
<dbReference type="FunFam" id="3.40.50.300:FF:000412">
    <property type="entry name" value="ADP-ribosylation factor 1"/>
    <property type="match status" value="1"/>
</dbReference>
<dbReference type="Gene3D" id="3.40.50.300">
    <property type="entry name" value="P-loop containing nucleotide triphosphate hydrolases"/>
    <property type="match status" value="1"/>
</dbReference>
<dbReference type="AlphaFoldDB" id="A0A814J2C5"/>
<dbReference type="NCBIfam" id="TIGR00231">
    <property type="entry name" value="small_GTP"/>
    <property type="match status" value="1"/>
</dbReference>
<dbReference type="EMBL" id="CAJOBC010003826">
    <property type="protein sequence ID" value="CAF3802299.1"/>
    <property type="molecule type" value="Genomic_DNA"/>
</dbReference>
<dbReference type="InterPro" id="IPR005225">
    <property type="entry name" value="Small_GTP-bd"/>
</dbReference>
<keyword evidence="3 4" id="KW-0342">GTP-binding</keyword>
<keyword evidence="2 4" id="KW-0547">Nucleotide-binding</keyword>
<dbReference type="OrthoDB" id="6228084at2759"/>
<dbReference type="GO" id="GO:0046872">
    <property type="term" value="F:metal ion binding"/>
    <property type="evidence" value="ECO:0007669"/>
    <property type="project" value="UniProtKB-KW"/>
</dbReference>
<dbReference type="GO" id="GO:0005525">
    <property type="term" value="F:GTP binding"/>
    <property type="evidence" value="ECO:0007669"/>
    <property type="project" value="UniProtKB-KW"/>
</dbReference>
<dbReference type="InterPro" id="IPR006689">
    <property type="entry name" value="Small_GTPase_ARF/SAR"/>
</dbReference>
<dbReference type="PANTHER" id="PTHR11711">
    <property type="entry name" value="ADP RIBOSYLATION FACTOR-RELATED"/>
    <property type="match status" value="1"/>
</dbReference>
<dbReference type="GO" id="GO:0030010">
    <property type="term" value="P:establishment of cell polarity"/>
    <property type="evidence" value="ECO:0007669"/>
    <property type="project" value="UniProtKB-ARBA"/>
</dbReference>
<evidence type="ECO:0000256" key="6">
    <source>
        <dbReference type="RuleBase" id="RU003925"/>
    </source>
</evidence>
<evidence type="ECO:0000313" key="9">
    <source>
        <dbReference type="Proteomes" id="UP000663829"/>
    </source>
</evidence>
<feature type="binding site" evidence="4">
    <location>
        <position position="71"/>
    </location>
    <ligand>
        <name>GTP</name>
        <dbReference type="ChEBI" id="CHEBI:37565"/>
    </ligand>
</feature>
<dbReference type="PRINTS" id="PR00328">
    <property type="entry name" value="SAR1GTPBP"/>
</dbReference>
<gene>
    <name evidence="7" type="ORF">GPM918_LOCUS15305</name>
    <name evidence="8" type="ORF">SRO942_LOCUS15305</name>
</gene>
<dbReference type="PROSITE" id="PS51419">
    <property type="entry name" value="RAB"/>
    <property type="match status" value="1"/>
</dbReference>
<protein>
    <recommendedName>
        <fullName evidence="10">ADP-ribosylation factor</fullName>
    </recommendedName>
</protein>
<evidence type="ECO:0008006" key="10">
    <source>
        <dbReference type="Google" id="ProtNLM"/>
    </source>
</evidence>
<accession>A0A814J2C5</accession>
<keyword evidence="5" id="KW-0460">Magnesium</keyword>
<comment type="caution">
    <text evidence="7">The sequence shown here is derived from an EMBL/GenBank/DDBJ whole genome shotgun (WGS) entry which is preliminary data.</text>
</comment>
<dbReference type="InterPro" id="IPR024156">
    <property type="entry name" value="Small_GTPase_ARF"/>
</dbReference>
<dbReference type="EMBL" id="CAJNOQ010003826">
    <property type="protein sequence ID" value="CAF1031547.1"/>
    <property type="molecule type" value="Genomic_DNA"/>
</dbReference>
<evidence type="ECO:0000256" key="3">
    <source>
        <dbReference type="ARBA" id="ARBA00023134"/>
    </source>
</evidence>
<evidence type="ECO:0000313" key="7">
    <source>
        <dbReference type="EMBL" id="CAF1031547.1"/>
    </source>
</evidence>
<feature type="binding site" evidence="5">
    <location>
        <position position="48"/>
    </location>
    <ligand>
        <name>Mg(2+)</name>
        <dbReference type="ChEBI" id="CHEBI:18420"/>
    </ligand>
</feature>
<comment type="similarity">
    <text evidence="1 6">Belongs to the small GTPase superfamily. Arf family.</text>
</comment>
<dbReference type="SUPFAM" id="SSF52540">
    <property type="entry name" value="P-loop containing nucleoside triphosphate hydrolases"/>
    <property type="match status" value="1"/>
</dbReference>
<keyword evidence="5" id="KW-0479">Metal-binding</keyword>
<organism evidence="7 9">
    <name type="scientific">Didymodactylos carnosus</name>
    <dbReference type="NCBI Taxonomy" id="1234261"/>
    <lineage>
        <taxon>Eukaryota</taxon>
        <taxon>Metazoa</taxon>
        <taxon>Spiralia</taxon>
        <taxon>Gnathifera</taxon>
        <taxon>Rotifera</taxon>
        <taxon>Eurotatoria</taxon>
        <taxon>Bdelloidea</taxon>
        <taxon>Philodinida</taxon>
        <taxon>Philodinidae</taxon>
        <taxon>Didymodactylos</taxon>
    </lineage>
</organism>
<dbReference type="GO" id="GO:0003924">
    <property type="term" value="F:GTPase activity"/>
    <property type="evidence" value="ECO:0007669"/>
    <property type="project" value="InterPro"/>
</dbReference>
<dbReference type="SMART" id="SM00177">
    <property type="entry name" value="ARF"/>
    <property type="match status" value="1"/>
</dbReference>
<dbReference type="SMART" id="SM00178">
    <property type="entry name" value="SAR"/>
    <property type="match status" value="1"/>
</dbReference>
<feature type="binding site" evidence="4">
    <location>
        <begin position="24"/>
        <end position="31"/>
    </location>
    <ligand>
        <name>GTP</name>
        <dbReference type="ChEBI" id="CHEBI:37565"/>
    </ligand>
</feature>
<name>A0A814J2C5_9BILA</name>
<dbReference type="SMART" id="SM00175">
    <property type="entry name" value="RAB"/>
    <property type="match status" value="1"/>
</dbReference>
<proteinExistence type="inferred from homology"/>
<dbReference type="PROSITE" id="PS51417">
    <property type="entry name" value="ARF"/>
    <property type="match status" value="1"/>
</dbReference>
<feature type="binding site" evidence="5">
    <location>
        <position position="31"/>
    </location>
    <ligand>
        <name>Mg(2+)</name>
        <dbReference type="ChEBI" id="CHEBI:18420"/>
    </ligand>
</feature>
<dbReference type="Pfam" id="PF00025">
    <property type="entry name" value="Arf"/>
    <property type="match status" value="1"/>
</dbReference>
<reference evidence="7" key="1">
    <citation type="submission" date="2021-02" db="EMBL/GenBank/DDBJ databases">
        <authorList>
            <person name="Nowell W R."/>
        </authorList>
    </citation>
    <scope>NUCLEOTIDE SEQUENCE</scope>
</reference>
<evidence type="ECO:0000256" key="4">
    <source>
        <dbReference type="PIRSR" id="PIRSR606689-1"/>
    </source>
</evidence>
<evidence type="ECO:0000313" key="8">
    <source>
        <dbReference type="EMBL" id="CAF3802299.1"/>
    </source>
</evidence>
<evidence type="ECO:0000256" key="5">
    <source>
        <dbReference type="PIRSR" id="PIRSR606689-2"/>
    </source>
</evidence>
<evidence type="ECO:0000256" key="1">
    <source>
        <dbReference type="ARBA" id="ARBA00010290"/>
    </source>
</evidence>
<sequence>MGRMLSKVMKKLSADGPKRILMLGLDNAGKTTILYRMKKTDDFHTVPTIGFNVETISPVRNITLTVWDVGGQDHLRTLWHHYFENVDGLVFVIDSTDKRRLHLAKAELEGIYQHDLIKNAPLVVIANKQDHDDALKPSEIAEKLNLLSWPENSYYIIPACALTGDGLTDAFTTLAEMIRSRKKHRYNL</sequence>
<dbReference type="Proteomes" id="UP000681722">
    <property type="component" value="Unassembled WGS sequence"/>
</dbReference>
<dbReference type="Proteomes" id="UP000663829">
    <property type="component" value="Unassembled WGS sequence"/>
</dbReference>
<dbReference type="CDD" id="cd00878">
    <property type="entry name" value="Arf_Arl"/>
    <property type="match status" value="1"/>
</dbReference>
<feature type="binding site" evidence="4">
    <location>
        <begin position="127"/>
        <end position="130"/>
    </location>
    <ligand>
        <name>GTP</name>
        <dbReference type="ChEBI" id="CHEBI:37565"/>
    </ligand>
</feature>
<keyword evidence="9" id="KW-1185">Reference proteome</keyword>
<evidence type="ECO:0000256" key="2">
    <source>
        <dbReference type="ARBA" id="ARBA00022741"/>
    </source>
</evidence>